<reference evidence="2 3" key="2">
    <citation type="submission" date="2019-02" db="EMBL/GenBank/DDBJ databases">
        <title>'Lichenibacterium ramalinii' gen. nov. sp. nov., 'Lichenibacterium minor' gen. nov. sp. nov.</title>
        <authorList>
            <person name="Pankratov T."/>
        </authorList>
    </citation>
    <scope>NUCLEOTIDE SEQUENCE [LARGE SCALE GENOMIC DNA]</scope>
    <source>
        <strain evidence="2 3">RmlP026</strain>
    </source>
</reference>
<proteinExistence type="predicted"/>
<name>A0A4Q2U0Q0_9HYPH</name>
<evidence type="ECO:0000313" key="3">
    <source>
        <dbReference type="Proteomes" id="UP000290759"/>
    </source>
</evidence>
<dbReference type="Proteomes" id="UP000290759">
    <property type="component" value="Unassembled WGS sequence"/>
</dbReference>
<evidence type="ECO:0000256" key="1">
    <source>
        <dbReference type="SAM" id="MobiDB-lite"/>
    </source>
</evidence>
<dbReference type="AlphaFoldDB" id="A0A4Q2U0Q0"/>
<gene>
    <name evidence="2" type="ORF">D3273_20920</name>
</gene>
<evidence type="ECO:0000313" key="2">
    <source>
        <dbReference type="EMBL" id="RYC29999.1"/>
    </source>
</evidence>
<keyword evidence="3" id="KW-1185">Reference proteome</keyword>
<comment type="caution">
    <text evidence="2">The sequence shown here is derived from an EMBL/GenBank/DDBJ whole genome shotgun (WGS) entry which is preliminary data.</text>
</comment>
<dbReference type="EMBL" id="QYBB01000034">
    <property type="protein sequence ID" value="RYC29999.1"/>
    <property type="molecule type" value="Genomic_DNA"/>
</dbReference>
<reference evidence="2 3" key="1">
    <citation type="submission" date="2018-12" db="EMBL/GenBank/DDBJ databases">
        <authorList>
            <person name="Grouzdev D.S."/>
            <person name="Krutkina M.S."/>
        </authorList>
    </citation>
    <scope>NUCLEOTIDE SEQUENCE [LARGE SCALE GENOMIC DNA]</scope>
    <source>
        <strain evidence="2 3">RmlP026</strain>
    </source>
</reference>
<protein>
    <submittedName>
        <fullName evidence="2">Uncharacterized protein</fullName>
    </submittedName>
</protein>
<accession>A0A4Q2U0Q0</accession>
<feature type="region of interest" description="Disordered" evidence="1">
    <location>
        <begin position="39"/>
        <end position="60"/>
    </location>
</feature>
<organism evidence="2 3">
    <name type="scientific">Lichenibacterium minor</name>
    <dbReference type="NCBI Taxonomy" id="2316528"/>
    <lineage>
        <taxon>Bacteria</taxon>
        <taxon>Pseudomonadati</taxon>
        <taxon>Pseudomonadota</taxon>
        <taxon>Alphaproteobacteria</taxon>
        <taxon>Hyphomicrobiales</taxon>
        <taxon>Lichenihabitantaceae</taxon>
        <taxon>Lichenibacterium</taxon>
    </lineage>
</organism>
<feature type="compositionally biased region" description="Low complexity" evidence="1">
    <location>
        <begin position="39"/>
        <end position="49"/>
    </location>
</feature>
<sequence>MEAIAADCTLMKPGEKPRQYEARCGIRYVVPPAGPLPADAPARAGAPRLDPAKTAGRKKLGYDGPAPTIAQLRRQGITSLSVTCHGLWRGCTCHNTTSLPLDRLAVPDDTVFLDLCRRLRLVCSRCGGRKTHIVPLWPDVRQARATSFGIDSKPTMPGTVVPYLMPGLEG</sequence>